<dbReference type="GO" id="GO:0005739">
    <property type="term" value="C:mitochondrion"/>
    <property type="evidence" value="ECO:0007669"/>
    <property type="project" value="TreeGrafter"/>
</dbReference>
<dbReference type="PROSITE" id="PS50102">
    <property type="entry name" value="RRM"/>
    <property type="match status" value="1"/>
</dbReference>
<dbReference type="GO" id="GO:0003723">
    <property type="term" value="F:RNA binding"/>
    <property type="evidence" value="ECO:0007669"/>
    <property type="project" value="UniProtKB-UniRule"/>
</dbReference>
<dbReference type="InterPro" id="IPR001623">
    <property type="entry name" value="DnaJ_domain"/>
</dbReference>
<accession>A0A1I7V9P6</accession>
<keyword evidence="6" id="KW-1185">Reference proteome</keyword>
<evidence type="ECO:0000256" key="1">
    <source>
        <dbReference type="ARBA" id="ARBA00010476"/>
    </source>
</evidence>
<dbReference type="InterPro" id="IPR036869">
    <property type="entry name" value="J_dom_sf"/>
</dbReference>
<dbReference type="InterPro" id="IPR035979">
    <property type="entry name" value="RBD_domain_sf"/>
</dbReference>
<evidence type="ECO:0000259" key="5">
    <source>
        <dbReference type="PROSITE" id="PS50102"/>
    </source>
</evidence>
<dbReference type="PANTHER" id="PTHR14021:SF15">
    <property type="entry name" value="IRON-SULFUR CLUSTER CO-CHAPERONE PROTEIN HSCB"/>
    <property type="match status" value="1"/>
</dbReference>
<evidence type="ECO:0000256" key="2">
    <source>
        <dbReference type="ARBA" id="ARBA00023186"/>
    </source>
</evidence>
<protein>
    <submittedName>
        <fullName evidence="7">J domain-containing protein</fullName>
    </submittedName>
</protein>
<dbReference type="InterPro" id="IPR009073">
    <property type="entry name" value="HscB_oligo_C"/>
</dbReference>
<dbReference type="NCBIfam" id="TIGR00714">
    <property type="entry name" value="hscB"/>
    <property type="match status" value="1"/>
</dbReference>
<dbReference type="Gene3D" id="3.30.70.330">
    <property type="match status" value="1"/>
</dbReference>
<dbReference type="CDD" id="cd12398">
    <property type="entry name" value="RRM_CSTF2_RNA15_like"/>
    <property type="match status" value="1"/>
</dbReference>
<dbReference type="PROSITE" id="PS50076">
    <property type="entry name" value="DNAJ_2"/>
    <property type="match status" value="1"/>
</dbReference>
<dbReference type="Proteomes" id="UP000095285">
    <property type="component" value="Unassembled WGS sequence"/>
</dbReference>
<dbReference type="GO" id="GO:0044571">
    <property type="term" value="P:[2Fe-2S] cluster assembly"/>
    <property type="evidence" value="ECO:0007669"/>
    <property type="project" value="InterPro"/>
</dbReference>
<keyword evidence="3" id="KW-0694">RNA-binding</keyword>
<dbReference type="SUPFAM" id="SSF54928">
    <property type="entry name" value="RNA-binding domain, RBD"/>
    <property type="match status" value="1"/>
</dbReference>
<reference evidence="7" key="2">
    <citation type="submission" date="2016-11" db="UniProtKB">
        <authorList>
            <consortium name="WormBaseParasite"/>
        </authorList>
    </citation>
    <scope>IDENTIFICATION</scope>
</reference>
<dbReference type="Pfam" id="PF00076">
    <property type="entry name" value="RRM_1"/>
    <property type="match status" value="1"/>
</dbReference>
<feature type="domain" description="RRM" evidence="5">
    <location>
        <begin position="289"/>
        <end position="367"/>
    </location>
</feature>
<dbReference type="SUPFAM" id="SSF47144">
    <property type="entry name" value="HSC20 (HSCB), C-terminal oligomerisation domain"/>
    <property type="match status" value="1"/>
</dbReference>
<dbReference type="AlphaFoldDB" id="A0A1I7V9P6"/>
<dbReference type="Gene3D" id="1.20.1280.20">
    <property type="entry name" value="HscB, C-terminal domain"/>
    <property type="match status" value="1"/>
</dbReference>
<name>A0A1I7V9P6_LOALO</name>
<dbReference type="InterPro" id="IPR012677">
    <property type="entry name" value="Nucleotide-bd_a/b_plait_sf"/>
</dbReference>
<reference evidence="6" key="1">
    <citation type="submission" date="2012-04" db="EMBL/GenBank/DDBJ databases">
        <title>The Genome Sequence of Loa loa.</title>
        <authorList>
            <consortium name="The Broad Institute Genome Sequencing Platform"/>
            <consortium name="Broad Institute Genome Sequencing Center for Infectious Disease"/>
            <person name="Nutman T.B."/>
            <person name="Fink D.L."/>
            <person name="Russ C."/>
            <person name="Young S."/>
            <person name="Zeng Q."/>
            <person name="Gargeya S."/>
            <person name="Alvarado L."/>
            <person name="Berlin A."/>
            <person name="Chapman S.B."/>
            <person name="Chen Z."/>
            <person name="Freedman E."/>
            <person name="Gellesch M."/>
            <person name="Goldberg J."/>
            <person name="Griggs A."/>
            <person name="Gujja S."/>
            <person name="Heilman E.R."/>
            <person name="Heiman D."/>
            <person name="Howarth C."/>
            <person name="Mehta T."/>
            <person name="Neiman D."/>
            <person name="Pearson M."/>
            <person name="Roberts A."/>
            <person name="Saif S."/>
            <person name="Shea T."/>
            <person name="Shenoy N."/>
            <person name="Sisk P."/>
            <person name="Stolte C."/>
            <person name="Sykes S."/>
            <person name="White J."/>
            <person name="Yandava C."/>
            <person name="Haas B."/>
            <person name="Henn M.R."/>
            <person name="Nusbaum C."/>
            <person name="Birren B."/>
        </authorList>
    </citation>
    <scope>NUCLEOTIDE SEQUENCE [LARGE SCALE GENOMIC DNA]</scope>
</reference>
<keyword evidence="2" id="KW-0143">Chaperone</keyword>
<comment type="similarity">
    <text evidence="1">Belongs to the HscB family.</text>
</comment>
<organism evidence="6 7">
    <name type="scientific">Loa loa</name>
    <name type="common">Eye worm</name>
    <name type="synonym">Filaria loa</name>
    <dbReference type="NCBI Taxonomy" id="7209"/>
    <lineage>
        <taxon>Eukaryota</taxon>
        <taxon>Metazoa</taxon>
        <taxon>Ecdysozoa</taxon>
        <taxon>Nematoda</taxon>
        <taxon>Chromadorea</taxon>
        <taxon>Rhabditida</taxon>
        <taxon>Spirurina</taxon>
        <taxon>Spiruromorpha</taxon>
        <taxon>Filarioidea</taxon>
        <taxon>Onchocercidae</taxon>
        <taxon>Loa</taxon>
    </lineage>
</organism>
<dbReference type="GO" id="GO:0001671">
    <property type="term" value="F:ATPase activator activity"/>
    <property type="evidence" value="ECO:0007669"/>
    <property type="project" value="InterPro"/>
</dbReference>
<evidence type="ECO:0000259" key="4">
    <source>
        <dbReference type="PROSITE" id="PS50076"/>
    </source>
</evidence>
<dbReference type="STRING" id="7209.A0A1I7V9P6"/>
<dbReference type="SUPFAM" id="SSF46565">
    <property type="entry name" value="Chaperone J-domain"/>
    <property type="match status" value="1"/>
</dbReference>
<dbReference type="PANTHER" id="PTHR14021">
    <property type="entry name" value="IRON-SULFUR CLUSTER CO-CHAPERONE PROTEIN HSCB"/>
    <property type="match status" value="1"/>
</dbReference>
<dbReference type="SMART" id="SM00360">
    <property type="entry name" value="RRM"/>
    <property type="match status" value="1"/>
</dbReference>
<dbReference type="GO" id="GO:0051259">
    <property type="term" value="P:protein complex oligomerization"/>
    <property type="evidence" value="ECO:0007669"/>
    <property type="project" value="InterPro"/>
</dbReference>
<dbReference type="Gene3D" id="1.10.287.110">
    <property type="entry name" value="DnaJ domain"/>
    <property type="match status" value="1"/>
</dbReference>
<feature type="domain" description="J" evidence="4">
    <location>
        <begin position="57"/>
        <end position="129"/>
    </location>
</feature>
<dbReference type="GO" id="GO:0051087">
    <property type="term" value="F:protein-folding chaperone binding"/>
    <property type="evidence" value="ECO:0007669"/>
    <property type="project" value="InterPro"/>
</dbReference>
<dbReference type="Pfam" id="PF07743">
    <property type="entry name" value="HSCB_C"/>
    <property type="match status" value="1"/>
</dbReference>
<evidence type="ECO:0000256" key="3">
    <source>
        <dbReference type="PROSITE-ProRule" id="PRU00176"/>
    </source>
</evidence>
<evidence type="ECO:0000313" key="6">
    <source>
        <dbReference type="Proteomes" id="UP000095285"/>
    </source>
</evidence>
<dbReference type="SMART" id="SM00271">
    <property type="entry name" value="DnaJ"/>
    <property type="match status" value="1"/>
</dbReference>
<sequence length="368" mass="42423">MYLFHLKPAFPLRNFCKIKKRYTKALDCWKCHKAIECLKEKVFCPVCSAIQPVEGRNYFDYLGLLPGFDVDLSLLKMNFLKLQSVIHPDKFSKHSQKEKEISENCSRYLNEAYKTLTEPLERAKYLLTLKGEPLNNKNAMGSRDFLAEMMELNELIVTSNDSKELKILLDEVETKIQLIGREFKSSIETNELKKAKEAVFKLTFYYRLKAGLACGGGGFVLRSRWRLPVLCSVIHNYALAILSQNNWKDWPEVVEWLNSGSFRQILFCILTFFDQSRVSRSVPEKIMSRSVFVGNLPYSAREEDVANFFWQVGPVTSVRIVLDRDTGRPRGFGFCEFETEAAAEQAVGSMNHAEFMGRQLRVDRAISR</sequence>
<dbReference type="CDD" id="cd06257">
    <property type="entry name" value="DnaJ"/>
    <property type="match status" value="1"/>
</dbReference>
<dbReference type="WBParaSite" id="EN70_11404">
    <property type="protein sequence ID" value="EN70_11404"/>
    <property type="gene ID" value="EN70_11404"/>
</dbReference>
<dbReference type="InterPro" id="IPR000504">
    <property type="entry name" value="RRM_dom"/>
</dbReference>
<evidence type="ECO:0000313" key="7">
    <source>
        <dbReference type="WBParaSite" id="EN70_11404"/>
    </source>
</evidence>
<proteinExistence type="inferred from homology"/>
<dbReference type="InterPro" id="IPR036386">
    <property type="entry name" value="HscB_C_sf"/>
</dbReference>
<dbReference type="InterPro" id="IPR004640">
    <property type="entry name" value="HscB"/>
</dbReference>
<dbReference type="eggNOG" id="KOG3192">
    <property type="taxonomic scope" value="Eukaryota"/>
</dbReference>